<reference evidence="1 2" key="1">
    <citation type="submission" date="2019-08" db="EMBL/GenBank/DDBJ databases">
        <title>Draft genome sequences of two oriental melons (Cucumis melo L. var makuwa).</title>
        <authorList>
            <person name="Kwon S.-Y."/>
        </authorList>
    </citation>
    <scope>NUCLEOTIDE SEQUENCE [LARGE SCALE GENOMIC DNA]</scope>
    <source>
        <strain evidence="2">cv. SW 3</strain>
        <tissue evidence="1">Leaf</tissue>
    </source>
</reference>
<evidence type="ECO:0000313" key="1">
    <source>
        <dbReference type="EMBL" id="KAA0054047.1"/>
    </source>
</evidence>
<gene>
    <name evidence="1" type="ORF">E6C27_scaffold318G001150</name>
</gene>
<dbReference type="SUPFAM" id="SSF51430">
    <property type="entry name" value="NAD(P)-linked oxidoreductase"/>
    <property type="match status" value="1"/>
</dbReference>
<dbReference type="AlphaFoldDB" id="A0A5A7UHM0"/>
<comment type="caution">
    <text evidence="1">The sequence shown here is derived from an EMBL/GenBank/DDBJ whole genome shotgun (WGS) entry which is preliminary data.</text>
</comment>
<accession>A0A5A7UHM0</accession>
<name>A0A5A7UHM0_CUCMM</name>
<evidence type="ECO:0000313" key="2">
    <source>
        <dbReference type="Proteomes" id="UP000321393"/>
    </source>
</evidence>
<organism evidence="1 2">
    <name type="scientific">Cucumis melo var. makuwa</name>
    <name type="common">Oriental melon</name>
    <dbReference type="NCBI Taxonomy" id="1194695"/>
    <lineage>
        <taxon>Eukaryota</taxon>
        <taxon>Viridiplantae</taxon>
        <taxon>Streptophyta</taxon>
        <taxon>Embryophyta</taxon>
        <taxon>Tracheophyta</taxon>
        <taxon>Spermatophyta</taxon>
        <taxon>Magnoliopsida</taxon>
        <taxon>eudicotyledons</taxon>
        <taxon>Gunneridae</taxon>
        <taxon>Pentapetalae</taxon>
        <taxon>rosids</taxon>
        <taxon>fabids</taxon>
        <taxon>Cucurbitales</taxon>
        <taxon>Cucurbitaceae</taxon>
        <taxon>Benincaseae</taxon>
        <taxon>Cucumis</taxon>
    </lineage>
</organism>
<dbReference type="Gene3D" id="3.20.20.100">
    <property type="entry name" value="NADP-dependent oxidoreductase domain"/>
    <property type="match status" value="1"/>
</dbReference>
<dbReference type="OrthoDB" id="416253at2759"/>
<protein>
    <submittedName>
        <fullName evidence="1">NADP-dependent D-sorbitol-6-phosphate dehydrogenase-like</fullName>
    </submittedName>
</protein>
<dbReference type="InterPro" id="IPR036812">
    <property type="entry name" value="NAD(P)_OxRdtase_dom_sf"/>
</dbReference>
<dbReference type="STRING" id="1194695.A0A5A7UHM0"/>
<proteinExistence type="predicted"/>
<dbReference type="Proteomes" id="UP000321393">
    <property type="component" value="Unassembled WGS sequence"/>
</dbReference>
<dbReference type="EMBL" id="SSTE01008974">
    <property type="protein sequence ID" value="KAA0054047.1"/>
    <property type="molecule type" value="Genomic_DNA"/>
</dbReference>
<sequence length="58" mass="6589">MAITLNSGFKMPVIGLGVWRMEKQQVRDLIINAIKIGYRHFDCAGTLFSCFILSFSCF</sequence>